<accession>A0A9W6LZ31</accession>
<dbReference type="InterPro" id="IPR034804">
    <property type="entry name" value="SQR/QFR_C/D"/>
</dbReference>
<evidence type="ECO:0000256" key="5">
    <source>
        <dbReference type="ARBA" id="ARBA00022989"/>
    </source>
</evidence>
<dbReference type="EMBL" id="BSEN01000004">
    <property type="protein sequence ID" value="GLJ75510.1"/>
    <property type="molecule type" value="Genomic_DNA"/>
</dbReference>
<dbReference type="GO" id="GO:0046872">
    <property type="term" value="F:metal ion binding"/>
    <property type="evidence" value="ECO:0007669"/>
    <property type="project" value="UniProtKB-KW"/>
</dbReference>
<keyword evidence="4" id="KW-0479">Metal-binding</keyword>
<proteinExistence type="predicted"/>
<dbReference type="InterPro" id="IPR000701">
    <property type="entry name" value="SuccDH_FuR_B_TM-su"/>
</dbReference>
<dbReference type="Proteomes" id="UP001142372">
    <property type="component" value="Unassembled WGS sequence"/>
</dbReference>
<dbReference type="GO" id="GO:0016020">
    <property type="term" value="C:membrane"/>
    <property type="evidence" value="ECO:0007669"/>
    <property type="project" value="UniProtKB-SubCell"/>
</dbReference>
<evidence type="ECO:0000256" key="1">
    <source>
        <dbReference type="ARBA" id="ARBA00004370"/>
    </source>
</evidence>
<evidence type="ECO:0000256" key="4">
    <source>
        <dbReference type="ARBA" id="ARBA00022723"/>
    </source>
</evidence>
<dbReference type="AlphaFoldDB" id="A0A9W6LZ31"/>
<comment type="subcellular location">
    <subcellularLocation>
        <location evidence="1">Membrane</location>
    </subcellularLocation>
</comment>
<gene>
    <name evidence="9" type="ORF">GCM10017584_10840</name>
</gene>
<keyword evidence="10" id="KW-1185">Reference proteome</keyword>
<feature type="transmembrane region" description="Helical" evidence="8">
    <location>
        <begin position="70"/>
        <end position="88"/>
    </location>
</feature>
<dbReference type="RefSeq" id="WP_271176195.1">
    <property type="nucleotide sequence ID" value="NZ_BAAAJO010000004.1"/>
</dbReference>
<sequence>MTTIDAPRTPARPVRRKGTNWEKWGWIYMRVSGVLLVILIFGHLFVNLVLGQGVKQIDFAFIGGKYATPFWQVWDLLMLWLALIHGGNGMRTLVNDYAYNKTVNRILKWAILAAVVVLVVLGTLVIFTFEPCPAGAPADLLPSFCPVK</sequence>
<dbReference type="CDD" id="cd03500">
    <property type="entry name" value="SQR_TypeA_SdhD_like"/>
    <property type="match status" value="1"/>
</dbReference>
<organism evidence="9 10">
    <name type="scientific">Leifsonia poae</name>
    <dbReference type="NCBI Taxonomy" id="110933"/>
    <lineage>
        <taxon>Bacteria</taxon>
        <taxon>Bacillati</taxon>
        <taxon>Actinomycetota</taxon>
        <taxon>Actinomycetes</taxon>
        <taxon>Micrococcales</taxon>
        <taxon>Microbacteriaceae</taxon>
        <taxon>Leifsonia</taxon>
    </lineage>
</organism>
<keyword evidence="2" id="KW-0349">Heme</keyword>
<evidence type="ECO:0000256" key="7">
    <source>
        <dbReference type="ARBA" id="ARBA00023136"/>
    </source>
</evidence>
<evidence type="ECO:0000256" key="8">
    <source>
        <dbReference type="SAM" id="Phobius"/>
    </source>
</evidence>
<reference evidence="9" key="1">
    <citation type="journal article" date="2014" name="Int. J. Syst. Evol. Microbiol.">
        <title>Complete genome sequence of Corynebacterium casei LMG S-19264T (=DSM 44701T), isolated from a smear-ripened cheese.</title>
        <authorList>
            <consortium name="US DOE Joint Genome Institute (JGI-PGF)"/>
            <person name="Walter F."/>
            <person name="Albersmeier A."/>
            <person name="Kalinowski J."/>
            <person name="Ruckert C."/>
        </authorList>
    </citation>
    <scope>NUCLEOTIDE SEQUENCE</scope>
    <source>
        <strain evidence="9">VKM Ac-1401</strain>
    </source>
</reference>
<reference evidence="9" key="2">
    <citation type="submission" date="2023-01" db="EMBL/GenBank/DDBJ databases">
        <authorList>
            <person name="Sun Q."/>
            <person name="Evtushenko L."/>
        </authorList>
    </citation>
    <scope>NUCLEOTIDE SEQUENCE</scope>
    <source>
        <strain evidence="9">VKM Ac-1401</strain>
    </source>
</reference>
<comment type="caution">
    <text evidence="9">The sequence shown here is derived from an EMBL/GenBank/DDBJ whole genome shotgun (WGS) entry which is preliminary data.</text>
</comment>
<dbReference type="SUPFAM" id="SSF81343">
    <property type="entry name" value="Fumarate reductase respiratory complex transmembrane subunits"/>
    <property type="match status" value="1"/>
</dbReference>
<feature type="transmembrane region" description="Helical" evidence="8">
    <location>
        <begin position="25"/>
        <end position="50"/>
    </location>
</feature>
<dbReference type="Gene3D" id="1.20.1300.10">
    <property type="entry name" value="Fumarate reductase/succinate dehydrogenase, transmembrane subunit"/>
    <property type="match status" value="1"/>
</dbReference>
<keyword evidence="3 8" id="KW-0812">Transmembrane</keyword>
<protein>
    <submittedName>
        <fullName evidence="9">Succinate dehydrogenase</fullName>
    </submittedName>
</protein>
<evidence type="ECO:0000313" key="9">
    <source>
        <dbReference type="EMBL" id="GLJ75510.1"/>
    </source>
</evidence>
<keyword evidence="7 8" id="KW-0472">Membrane</keyword>
<evidence type="ECO:0000256" key="6">
    <source>
        <dbReference type="ARBA" id="ARBA00023004"/>
    </source>
</evidence>
<evidence type="ECO:0000256" key="2">
    <source>
        <dbReference type="ARBA" id="ARBA00022617"/>
    </source>
</evidence>
<evidence type="ECO:0000313" key="10">
    <source>
        <dbReference type="Proteomes" id="UP001142372"/>
    </source>
</evidence>
<name>A0A9W6LZ31_9MICO</name>
<feature type="transmembrane region" description="Helical" evidence="8">
    <location>
        <begin position="109"/>
        <end position="129"/>
    </location>
</feature>
<dbReference type="Pfam" id="PF01127">
    <property type="entry name" value="Sdh_cyt"/>
    <property type="match status" value="1"/>
</dbReference>
<evidence type="ECO:0000256" key="3">
    <source>
        <dbReference type="ARBA" id="ARBA00022692"/>
    </source>
</evidence>
<keyword evidence="6" id="KW-0408">Iron</keyword>
<keyword evidence="5 8" id="KW-1133">Transmembrane helix</keyword>